<feature type="transmembrane region" description="Helical" evidence="1">
    <location>
        <begin position="90"/>
        <end position="107"/>
    </location>
</feature>
<evidence type="ECO:0000313" key="2">
    <source>
        <dbReference type="EMBL" id="RKD86256.1"/>
    </source>
</evidence>
<comment type="caution">
    <text evidence="2">The sequence shown here is derived from an EMBL/GenBank/DDBJ whole genome shotgun (WGS) entry which is preliminary data.</text>
</comment>
<reference evidence="2 3" key="1">
    <citation type="submission" date="2018-09" db="EMBL/GenBank/DDBJ databases">
        <title>Genomic Encyclopedia of Archaeal and Bacterial Type Strains, Phase II (KMG-II): from individual species to whole genera.</title>
        <authorList>
            <person name="Goeker M."/>
        </authorList>
    </citation>
    <scope>NUCLEOTIDE SEQUENCE [LARGE SCALE GENOMIC DNA]</scope>
    <source>
        <strain evidence="2 3">DSM 13151</strain>
    </source>
</reference>
<protein>
    <submittedName>
        <fullName evidence="2">Uncharacterized protein</fullName>
    </submittedName>
</protein>
<dbReference type="Proteomes" id="UP000283805">
    <property type="component" value="Unassembled WGS sequence"/>
</dbReference>
<sequence>MPKDWPSPIATGLTWARVLYAEFLTVIVICLLAIVASLPLVTVGSAILASVDVLTTVITRRDTGAPPSERARARLFVEAFKRNLQAGMPFSFLLIAVGGVTAFYYVVGGARQQGGLLLLALLGMYGVICILALAYRVGSFRARTSSPPSTVDTLRMAGRSFATPLSYTVLWLVSIAGLLAIATVSLILIPLTMFGVLAVGEVVAFEEVVGEGAKSVAPETGIER</sequence>
<feature type="transmembrane region" description="Helical" evidence="1">
    <location>
        <begin position="23"/>
        <end position="51"/>
    </location>
</feature>
<evidence type="ECO:0000256" key="1">
    <source>
        <dbReference type="SAM" id="Phobius"/>
    </source>
</evidence>
<dbReference type="EMBL" id="RAPO01000009">
    <property type="protein sequence ID" value="RKD86256.1"/>
    <property type="molecule type" value="Genomic_DNA"/>
</dbReference>
<proteinExistence type="predicted"/>
<feature type="transmembrane region" description="Helical" evidence="1">
    <location>
        <begin position="113"/>
        <end position="135"/>
    </location>
</feature>
<organism evidence="2 3">
    <name type="scientific">Halopiger aswanensis</name>
    <dbReference type="NCBI Taxonomy" id="148449"/>
    <lineage>
        <taxon>Archaea</taxon>
        <taxon>Methanobacteriati</taxon>
        <taxon>Methanobacteriota</taxon>
        <taxon>Stenosarchaea group</taxon>
        <taxon>Halobacteria</taxon>
        <taxon>Halobacteriales</taxon>
        <taxon>Natrialbaceae</taxon>
        <taxon>Halopiger</taxon>
    </lineage>
</organism>
<feature type="transmembrane region" description="Helical" evidence="1">
    <location>
        <begin position="165"/>
        <end position="189"/>
    </location>
</feature>
<accession>A0A3R7HV03</accession>
<gene>
    <name evidence="2" type="ORF">ATJ93_4582</name>
</gene>
<dbReference type="AlphaFoldDB" id="A0A3R7HV03"/>
<keyword evidence="1" id="KW-0472">Membrane</keyword>
<name>A0A3R7HV03_9EURY</name>
<keyword evidence="1" id="KW-1133">Transmembrane helix</keyword>
<keyword evidence="3" id="KW-1185">Reference proteome</keyword>
<dbReference type="OrthoDB" id="351232at2157"/>
<dbReference type="RefSeq" id="WP_120246858.1">
    <property type="nucleotide sequence ID" value="NZ_RAPO01000009.1"/>
</dbReference>
<evidence type="ECO:0000313" key="3">
    <source>
        <dbReference type="Proteomes" id="UP000283805"/>
    </source>
</evidence>
<keyword evidence="1" id="KW-0812">Transmembrane</keyword>